<evidence type="ECO:0000313" key="1">
    <source>
        <dbReference type="EMBL" id="EAQ93291.1"/>
    </source>
</evidence>
<protein>
    <submittedName>
        <fullName evidence="1">Uncharacterized protein</fullName>
    </submittedName>
</protein>
<gene>
    <name evidence="1" type="ORF">CHGG_01526</name>
</gene>
<name>Q2HE28_CHAGB</name>
<keyword evidence="2" id="KW-1185">Reference proteome</keyword>
<evidence type="ECO:0000313" key="2">
    <source>
        <dbReference type="Proteomes" id="UP000001056"/>
    </source>
</evidence>
<dbReference type="InParanoid" id="Q2HE28"/>
<dbReference type="VEuPathDB" id="FungiDB:CHGG_01526"/>
<reference evidence="2" key="1">
    <citation type="journal article" date="2015" name="Genome Announc.">
        <title>Draft genome sequence of the cellulolytic fungus Chaetomium globosum.</title>
        <authorList>
            <person name="Cuomo C.A."/>
            <person name="Untereiner W.A."/>
            <person name="Ma L.-J."/>
            <person name="Grabherr M."/>
            <person name="Birren B.W."/>
        </authorList>
    </citation>
    <scope>NUCLEOTIDE SEQUENCE [LARGE SCALE GENOMIC DNA]</scope>
    <source>
        <strain evidence="2">ATCC 6205 / CBS 148.51 / DSM 1962 / NBRC 6347 / NRRL 1970</strain>
    </source>
</reference>
<accession>Q2HE28</accession>
<dbReference type="Proteomes" id="UP000001056">
    <property type="component" value="Unassembled WGS sequence"/>
</dbReference>
<proteinExistence type="predicted"/>
<dbReference type="EMBL" id="CH408029">
    <property type="protein sequence ID" value="EAQ93291.1"/>
    <property type="molecule type" value="Genomic_DNA"/>
</dbReference>
<dbReference type="GeneID" id="4388067"/>
<dbReference type="AlphaFoldDB" id="Q2HE28"/>
<sequence>MLIKESKLQAQGRPAMILAKSSRVGADRYRGMFSRTNNIAPSSRV</sequence>
<organism evidence="1 2">
    <name type="scientific">Chaetomium globosum (strain ATCC 6205 / CBS 148.51 / DSM 1962 / NBRC 6347 / NRRL 1970)</name>
    <name type="common">Soil fungus</name>
    <dbReference type="NCBI Taxonomy" id="306901"/>
    <lineage>
        <taxon>Eukaryota</taxon>
        <taxon>Fungi</taxon>
        <taxon>Dikarya</taxon>
        <taxon>Ascomycota</taxon>
        <taxon>Pezizomycotina</taxon>
        <taxon>Sordariomycetes</taxon>
        <taxon>Sordariomycetidae</taxon>
        <taxon>Sordariales</taxon>
        <taxon>Chaetomiaceae</taxon>
        <taxon>Chaetomium</taxon>
    </lineage>
</organism>
<dbReference type="HOGENOM" id="CLU_3207568_0_0_1"/>
<dbReference type="RefSeq" id="XP_001220747.1">
    <property type="nucleotide sequence ID" value="XM_001220746.1"/>
</dbReference>